<gene>
    <name evidence="1" type="ORF">A3F84_24585</name>
</gene>
<name>A0A1F6C2F9_HANXR</name>
<dbReference type="EMBL" id="MFKF01000438">
    <property type="protein sequence ID" value="OGG43341.1"/>
    <property type="molecule type" value="Genomic_DNA"/>
</dbReference>
<protein>
    <recommendedName>
        <fullName evidence="3">Outer membrane protein beta-barrel domain-containing protein</fullName>
    </recommendedName>
</protein>
<dbReference type="Proteomes" id="UP000178606">
    <property type="component" value="Unassembled WGS sequence"/>
</dbReference>
<reference evidence="1 2" key="1">
    <citation type="journal article" date="2016" name="Nat. Commun.">
        <title>Thousands of microbial genomes shed light on interconnected biogeochemical processes in an aquifer system.</title>
        <authorList>
            <person name="Anantharaman K."/>
            <person name="Brown C.T."/>
            <person name="Hug L.A."/>
            <person name="Sharon I."/>
            <person name="Castelle C.J."/>
            <person name="Probst A.J."/>
            <person name="Thomas B.C."/>
            <person name="Singh A."/>
            <person name="Wilkins M.J."/>
            <person name="Karaoz U."/>
            <person name="Brodie E.L."/>
            <person name="Williams K.H."/>
            <person name="Hubbard S.S."/>
            <person name="Banfield J.F."/>
        </authorList>
    </citation>
    <scope>NUCLEOTIDE SEQUENCE [LARGE SCALE GENOMIC DNA]</scope>
    <source>
        <strain evidence="2">RIFCSPLOWO2_12_FULL_64_10</strain>
    </source>
</reference>
<sequence>MWLSRPILKGWIVTIAMAGLSLAMTGEACAVGFGVKGGVGLLQKEDLYFGGTTSGKTLWMVGGYLDVGGIASSRVRITPSFEYSARSGTKITSGSIEGRFQFYRGPKAVVYAGMGPGINVKQVVTQVPGPGGGSVFQTQRKTQGSLNVPFGVEWKLGKGGWRWTFEMKMAIADNQVDSAYRIGTGFAFTVK</sequence>
<evidence type="ECO:0000313" key="2">
    <source>
        <dbReference type="Proteomes" id="UP000178606"/>
    </source>
</evidence>
<evidence type="ECO:0000313" key="1">
    <source>
        <dbReference type="EMBL" id="OGG43341.1"/>
    </source>
</evidence>
<proteinExistence type="predicted"/>
<organism evidence="1 2">
    <name type="scientific">Handelsmanbacteria sp. (strain RIFCSPLOWO2_12_FULL_64_10)</name>
    <dbReference type="NCBI Taxonomy" id="1817868"/>
    <lineage>
        <taxon>Bacteria</taxon>
        <taxon>Candidatus Handelsmaniibacteriota</taxon>
    </lineage>
</organism>
<dbReference type="AlphaFoldDB" id="A0A1F6C2F9"/>
<accession>A0A1F6C2F9</accession>
<evidence type="ECO:0008006" key="3">
    <source>
        <dbReference type="Google" id="ProtNLM"/>
    </source>
</evidence>
<comment type="caution">
    <text evidence="1">The sequence shown here is derived from an EMBL/GenBank/DDBJ whole genome shotgun (WGS) entry which is preliminary data.</text>
</comment>